<dbReference type="AlphaFoldDB" id="A0A6L8LF95"/>
<evidence type="ECO:0000313" key="6">
    <source>
        <dbReference type="EMBL" id="MYM53676.1"/>
    </source>
</evidence>
<dbReference type="InterPro" id="IPR020538">
    <property type="entry name" value="Hydgase_Ni_incorp_HypA/HybF_CS"/>
</dbReference>
<evidence type="ECO:0000313" key="7">
    <source>
        <dbReference type="Proteomes" id="UP000479043"/>
    </source>
</evidence>
<feature type="binding site" evidence="5">
    <location>
        <position position="89"/>
    </location>
    <ligand>
        <name>Zn(2+)</name>
        <dbReference type="ChEBI" id="CHEBI:29105"/>
    </ligand>
</feature>
<dbReference type="FunFam" id="3.30.2320.80:FF:000001">
    <property type="entry name" value="Hydrogenase maturation factor HypA"/>
    <property type="match status" value="1"/>
</dbReference>
<proteinExistence type="inferred from homology"/>
<dbReference type="GO" id="GO:0016530">
    <property type="term" value="F:metallochaperone activity"/>
    <property type="evidence" value="ECO:0007669"/>
    <property type="project" value="UniProtKB-ARBA"/>
</dbReference>
<dbReference type="Gene3D" id="3.30.2320.80">
    <property type="match status" value="1"/>
</dbReference>
<dbReference type="PANTHER" id="PTHR34535:SF3">
    <property type="entry name" value="HYDROGENASE MATURATION FACTOR HYPA"/>
    <property type="match status" value="1"/>
</dbReference>
<accession>A0A6L8LF95</accession>
<evidence type="ECO:0000256" key="1">
    <source>
        <dbReference type="ARBA" id="ARBA00010748"/>
    </source>
</evidence>
<keyword evidence="4 5" id="KW-0862">Zinc</keyword>
<evidence type="ECO:0000256" key="4">
    <source>
        <dbReference type="ARBA" id="ARBA00022833"/>
    </source>
</evidence>
<dbReference type="PROSITE" id="PS01249">
    <property type="entry name" value="HYPA"/>
    <property type="match status" value="1"/>
</dbReference>
<dbReference type="RefSeq" id="WP_160971399.1">
    <property type="nucleotide sequence ID" value="NZ_WWEN01000001.1"/>
</dbReference>
<gene>
    <name evidence="5 6" type="primary">hypA</name>
    <name evidence="6" type="ORF">GR167_00040</name>
</gene>
<dbReference type="GO" id="GO:0016151">
    <property type="term" value="F:nickel cation binding"/>
    <property type="evidence" value="ECO:0007669"/>
    <property type="project" value="UniProtKB-UniRule"/>
</dbReference>
<keyword evidence="7" id="KW-1185">Reference proteome</keyword>
<evidence type="ECO:0000256" key="3">
    <source>
        <dbReference type="ARBA" id="ARBA00022723"/>
    </source>
</evidence>
<sequence length="113" mass="12620">MHEMSLCQSIREVIEDRARADGFAAVKTVRLEIGRFSCVEKQALEFAFDAAMRGSVADGARLEIRDLPGRAMCYDCMKEVEIDERFSPCPLCGGTMLMPVAGDEMRIKNLEVI</sequence>
<feature type="binding site" evidence="5">
    <location>
        <position position="92"/>
    </location>
    <ligand>
        <name>Zn(2+)</name>
        <dbReference type="ChEBI" id="CHEBI:29105"/>
    </ligand>
</feature>
<name>A0A6L8LF95_9RHOB</name>
<evidence type="ECO:0000256" key="2">
    <source>
        <dbReference type="ARBA" id="ARBA00022596"/>
    </source>
</evidence>
<keyword evidence="3 5" id="KW-0479">Metal-binding</keyword>
<feature type="binding site" evidence="5">
    <location>
        <position position="76"/>
    </location>
    <ligand>
        <name>Zn(2+)</name>
        <dbReference type="ChEBI" id="CHEBI:29105"/>
    </ligand>
</feature>
<dbReference type="Pfam" id="PF01155">
    <property type="entry name" value="HypA"/>
    <property type="match status" value="1"/>
</dbReference>
<organism evidence="6 7">
    <name type="scientific">Thalassovita mangrovi</name>
    <dbReference type="NCBI Taxonomy" id="2692236"/>
    <lineage>
        <taxon>Bacteria</taxon>
        <taxon>Pseudomonadati</taxon>
        <taxon>Pseudomonadota</taxon>
        <taxon>Alphaproteobacteria</taxon>
        <taxon>Rhodobacterales</taxon>
        <taxon>Roseobacteraceae</taxon>
        <taxon>Thalassovita</taxon>
    </lineage>
</organism>
<dbReference type="Proteomes" id="UP000479043">
    <property type="component" value="Unassembled WGS sequence"/>
</dbReference>
<dbReference type="EMBL" id="WWEN01000001">
    <property type="protein sequence ID" value="MYM53676.1"/>
    <property type="molecule type" value="Genomic_DNA"/>
</dbReference>
<dbReference type="InterPro" id="IPR000688">
    <property type="entry name" value="HypA/HybF"/>
</dbReference>
<dbReference type="PANTHER" id="PTHR34535">
    <property type="entry name" value="HYDROGENASE MATURATION FACTOR HYPA"/>
    <property type="match status" value="1"/>
</dbReference>
<feature type="binding site" evidence="5">
    <location>
        <position position="73"/>
    </location>
    <ligand>
        <name>Zn(2+)</name>
        <dbReference type="ChEBI" id="CHEBI:29105"/>
    </ligand>
</feature>
<evidence type="ECO:0000256" key="5">
    <source>
        <dbReference type="HAMAP-Rule" id="MF_00213"/>
    </source>
</evidence>
<comment type="function">
    <text evidence="5">Involved in the maturation of [NiFe] hydrogenases. Required for nickel insertion into the metal center of the hydrogenase.</text>
</comment>
<dbReference type="GO" id="GO:0051604">
    <property type="term" value="P:protein maturation"/>
    <property type="evidence" value="ECO:0007669"/>
    <property type="project" value="InterPro"/>
</dbReference>
<reference evidence="6 7" key="1">
    <citation type="submission" date="2020-01" db="EMBL/GenBank/DDBJ databases">
        <authorList>
            <person name="Chen S."/>
        </authorList>
    </citation>
    <scope>NUCLEOTIDE SEQUENCE [LARGE SCALE GENOMIC DNA]</scope>
    <source>
        <strain evidence="6 7">GS-10</strain>
    </source>
</reference>
<dbReference type="GO" id="GO:0008270">
    <property type="term" value="F:zinc ion binding"/>
    <property type="evidence" value="ECO:0007669"/>
    <property type="project" value="UniProtKB-UniRule"/>
</dbReference>
<comment type="similarity">
    <text evidence="1 5">Belongs to the HypA/HybF family.</text>
</comment>
<keyword evidence="2 5" id="KW-0533">Nickel</keyword>
<dbReference type="PIRSF" id="PIRSF004761">
    <property type="entry name" value="Hydrgn_mat_HypA"/>
    <property type="match status" value="1"/>
</dbReference>
<feature type="binding site" evidence="5">
    <location>
        <position position="2"/>
    </location>
    <ligand>
        <name>Ni(2+)</name>
        <dbReference type="ChEBI" id="CHEBI:49786"/>
    </ligand>
</feature>
<protein>
    <recommendedName>
        <fullName evidence="5">Hydrogenase maturation factor HypA</fullName>
    </recommendedName>
</protein>
<comment type="caution">
    <text evidence="6">The sequence shown here is derived from an EMBL/GenBank/DDBJ whole genome shotgun (WGS) entry which is preliminary data.</text>
</comment>
<dbReference type="NCBIfam" id="TIGR00100">
    <property type="entry name" value="hypA"/>
    <property type="match status" value="1"/>
</dbReference>
<dbReference type="HAMAP" id="MF_00213">
    <property type="entry name" value="HypA_HybF"/>
    <property type="match status" value="1"/>
</dbReference>